<name>A0ABQ2QE72_9GAMM</name>
<evidence type="ECO:0000259" key="2">
    <source>
        <dbReference type="Pfam" id="PF12697"/>
    </source>
</evidence>
<feature type="transmembrane region" description="Helical" evidence="1">
    <location>
        <begin position="60"/>
        <end position="80"/>
    </location>
</feature>
<gene>
    <name evidence="3" type="ORF">GCM10009410_03580</name>
</gene>
<feature type="transmembrane region" description="Helical" evidence="1">
    <location>
        <begin position="370"/>
        <end position="390"/>
    </location>
</feature>
<dbReference type="RefSeq" id="WP_188952774.1">
    <property type="nucleotide sequence ID" value="NZ_BMQW01000001.1"/>
</dbReference>
<organism evidence="3 4">
    <name type="scientific">Shewanella ulleungensis</name>
    <dbReference type="NCBI Taxonomy" id="2282699"/>
    <lineage>
        <taxon>Bacteria</taxon>
        <taxon>Pseudomonadati</taxon>
        <taxon>Pseudomonadota</taxon>
        <taxon>Gammaproteobacteria</taxon>
        <taxon>Alteromonadales</taxon>
        <taxon>Shewanellaceae</taxon>
        <taxon>Shewanella</taxon>
    </lineage>
</organism>
<keyword evidence="4" id="KW-1185">Reference proteome</keyword>
<dbReference type="Proteomes" id="UP000654004">
    <property type="component" value="Unassembled WGS sequence"/>
</dbReference>
<keyword evidence="1" id="KW-0812">Transmembrane</keyword>
<evidence type="ECO:0000256" key="1">
    <source>
        <dbReference type="SAM" id="Phobius"/>
    </source>
</evidence>
<accession>A0ABQ2QE72</accession>
<feature type="transmembrane region" description="Helical" evidence="1">
    <location>
        <begin position="242"/>
        <end position="263"/>
    </location>
</feature>
<proteinExistence type="predicted"/>
<keyword evidence="1" id="KW-1133">Transmembrane helix</keyword>
<evidence type="ECO:0000313" key="4">
    <source>
        <dbReference type="Proteomes" id="UP000654004"/>
    </source>
</evidence>
<keyword evidence="1" id="KW-0472">Membrane</keyword>
<sequence length="665" mass="73695">MNDSVKNNNNVKLPAEQAANPVWLAPLLNLLKITAHDTAEECYQKADEVANRLAPHTRRLFNFILVFQGLAVLAPSLWLIVLREQFSVSFAAFSVVFCAVGLLVISWWMRWRGMQHMWVRARLVAELARSRMATEQIDSGLTASALRRSPSLQAVANALPGAANKPLSAENTDFNDAKLHYMAERLDNQLQYYQHKRHDALLRRQRLSKIVTLSLDAALFLAVAGVAISLRDEAMIWLNWSYSDYVLGFVGTLLPLLAVLAQMRGAQLELNRRIGTFAQQIELLSAAKSQLKDANQLIQLNNIVSDVEASLLSEVMEWFYQAEHNEPYYRANKDKAELKEWRAAAVLRHSKLARALSALEYSAGFIGKVVLGRGVVIALSMVLTTAFIQYQRAPEDPTIQSVLRQQDGQLLNARKLDDSYTLWLPGQKAASNGTVVLVHGLHDGVDISRSNNHWMTRLEQAILQRTASLSPEIILVDWREAAKPSGNPFSALDTMALSVMGMPKSAQDMLNDLSMIRPQGERIGELVGFKLARAIRSGDIARDKPLHLIGHSAGGFVVLHAALVLSELGLAPEPMQVTMLDTPFPLAADLAKAASYFPIDFYVTSSLAQGVPADQFVIGFKRFDITPPPEIDPYTGAHSYAHSWFIQSVSDKGNAEGFSRSPLIN</sequence>
<dbReference type="SUPFAM" id="SSF53474">
    <property type="entry name" value="alpha/beta-Hydrolases"/>
    <property type="match status" value="1"/>
</dbReference>
<dbReference type="InterPro" id="IPR029058">
    <property type="entry name" value="AB_hydrolase_fold"/>
</dbReference>
<protein>
    <recommendedName>
        <fullName evidence="2">AB hydrolase-1 domain-containing protein</fullName>
    </recommendedName>
</protein>
<comment type="caution">
    <text evidence="3">The sequence shown here is derived from an EMBL/GenBank/DDBJ whole genome shotgun (WGS) entry which is preliminary data.</text>
</comment>
<dbReference type="EMBL" id="BMQW01000001">
    <property type="protein sequence ID" value="GGP74941.1"/>
    <property type="molecule type" value="Genomic_DNA"/>
</dbReference>
<evidence type="ECO:0000313" key="3">
    <source>
        <dbReference type="EMBL" id="GGP74941.1"/>
    </source>
</evidence>
<dbReference type="InterPro" id="IPR000073">
    <property type="entry name" value="AB_hydrolase_1"/>
</dbReference>
<reference evidence="4" key="1">
    <citation type="journal article" date="2019" name="Int. J. Syst. Evol. Microbiol.">
        <title>The Global Catalogue of Microorganisms (GCM) 10K type strain sequencing project: providing services to taxonomists for standard genome sequencing and annotation.</title>
        <authorList>
            <consortium name="The Broad Institute Genomics Platform"/>
            <consortium name="The Broad Institute Genome Sequencing Center for Infectious Disease"/>
            <person name="Wu L."/>
            <person name="Ma J."/>
        </authorList>
    </citation>
    <scope>NUCLEOTIDE SEQUENCE [LARGE SCALE GENOMIC DNA]</scope>
    <source>
        <strain evidence="4">JCM 32305</strain>
    </source>
</reference>
<feature type="transmembrane region" description="Helical" evidence="1">
    <location>
        <begin position="86"/>
        <end position="108"/>
    </location>
</feature>
<dbReference type="Pfam" id="PF12697">
    <property type="entry name" value="Abhydrolase_6"/>
    <property type="match status" value="1"/>
</dbReference>
<feature type="transmembrane region" description="Helical" evidence="1">
    <location>
        <begin position="210"/>
        <end position="230"/>
    </location>
</feature>
<feature type="domain" description="AB hydrolase-1" evidence="2">
    <location>
        <begin position="435"/>
        <end position="593"/>
    </location>
</feature>
<dbReference type="Gene3D" id="3.40.50.1820">
    <property type="entry name" value="alpha/beta hydrolase"/>
    <property type="match status" value="1"/>
</dbReference>